<evidence type="ECO:0000313" key="1">
    <source>
        <dbReference type="EMBL" id="KAG8629175.1"/>
    </source>
</evidence>
<gene>
    <name evidence="1" type="ORF">KVT40_003040</name>
</gene>
<dbReference type="Proteomes" id="UP000809789">
    <property type="component" value="Unassembled WGS sequence"/>
</dbReference>
<organism evidence="1 2">
    <name type="scientific">Elsinoe batatas</name>
    <dbReference type="NCBI Taxonomy" id="2601811"/>
    <lineage>
        <taxon>Eukaryota</taxon>
        <taxon>Fungi</taxon>
        <taxon>Dikarya</taxon>
        <taxon>Ascomycota</taxon>
        <taxon>Pezizomycotina</taxon>
        <taxon>Dothideomycetes</taxon>
        <taxon>Dothideomycetidae</taxon>
        <taxon>Myriangiales</taxon>
        <taxon>Elsinoaceae</taxon>
        <taxon>Elsinoe</taxon>
    </lineage>
</organism>
<comment type="caution">
    <text evidence="1">The sequence shown here is derived from an EMBL/GenBank/DDBJ whole genome shotgun (WGS) entry which is preliminary data.</text>
</comment>
<protein>
    <submittedName>
        <fullName evidence="1">Uncharacterized protein</fullName>
    </submittedName>
</protein>
<accession>A0A8K0PEG1</accession>
<evidence type="ECO:0000313" key="2">
    <source>
        <dbReference type="Proteomes" id="UP000809789"/>
    </source>
</evidence>
<sequence>MAMSTESPSILVKALAFAVKSKMTFDPDLSASGASIFIGTLQQKGIPIGVPPEYANEQLYQLANTIQTNDSLAIRSGQSDYFKFQSDYLANSLQLNQSGSRTTPEHQTYLNARKAVDAEYRKLRNTFEEKRKTNPTTLWQDHVKSSDGDAYRKAWEDRDTAVVDIPVKDFSLLLQLLDSAQARAEPHDKQNMPAIMGDIDVTTASQPVDSKAVIYRPLHYLSGFRADSIGWRDQFNQDIYQPSWIEIDLRHAVGEKWATLGFPAFDKLQVPFTNAEVSALEGWKVQLSYTGMMNYAVHRGLWDVPNFRTLFDQPVAAADLKLTQPVNKTTSLLLAYGLQLRVQVPVGVLGPGTTEDMLWDITEGVPLQRISDTVLQTSKPTNDAYPILLGMLTQKL</sequence>
<proteinExistence type="predicted"/>
<reference evidence="1" key="1">
    <citation type="submission" date="2021-07" db="EMBL/GenBank/DDBJ databases">
        <title>Elsinoe batatas strain:CRI-CJ2 Genome sequencing and assembly.</title>
        <authorList>
            <person name="Huang L."/>
        </authorList>
    </citation>
    <scope>NUCLEOTIDE SEQUENCE</scope>
    <source>
        <strain evidence="1">CRI-CJ2</strain>
    </source>
</reference>
<name>A0A8K0PEG1_9PEZI</name>
<keyword evidence="2" id="KW-1185">Reference proteome</keyword>
<dbReference type="AlphaFoldDB" id="A0A8K0PEG1"/>
<dbReference type="EMBL" id="JAESVG020000003">
    <property type="protein sequence ID" value="KAG8629175.1"/>
    <property type="molecule type" value="Genomic_DNA"/>
</dbReference>
<dbReference type="OrthoDB" id="5047692at2759"/>